<accession>A0AAV4P840</accession>
<protein>
    <submittedName>
        <fullName evidence="1">Uncharacterized protein</fullName>
    </submittedName>
</protein>
<organism evidence="1 2">
    <name type="scientific">Caerostris darwini</name>
    <dbReference type="NCBI Taxonomy" id="1538125"/>
    <lineage>
        <taxon>Eukaryota</taxon>
        <taxon>Metazoa</taxon>
        <taxon>Ecdysozoa</taxon>
        <taxon>Arthropoda</taxon>
        <taxon>Chelicerata</taxon>
        <taxon>Arachnida</taxon>
        <taxon>Araneae</taxon>
        <taxon>Araneomorphae</taxon>
        <taxon>Entelegynae</taxon>
        <taxon>Araneoidea</taxon>
        <taxon>Araneidae</taxon>
        <taxon>Caerostris</taxon>
    </lineage>
</organism>
<dbReference type="Proteomes" id="UP001054837">
    <property type="component" value="Unassembled WGS sequence"/>
</dbReference>
<name>A0AAV4P840_9ARAC</name>
<evidence type="ECO:0000313" key="2">
    <source>
        <dbReference type="Proteomes" id="UP001054837"/>
    </source>
</evidence>
<dbReference type="EMBL" id="BPLQ01002472">
    <property type="protein sequence ID" value="GIX93189.1"/>
    <property type="molecule type" value="Genomic_DNA"/>
</dbReference>
<reference evidence="1 2" key="1">
    <citation type="submission" date="2021-06" db="EMBL/GenBank/DDBJ databases">
        <title>Caerostris darwini draft genome.</title>
        <authorList>
            <person name="Kono N."/>
            <person name="Arakawa K."/>
        </authorList>
    </citation>
    <scope>NUCLEOTIDE SEQUENCE [LARGE SCALE GENOMIC DNA]</scope>
</reference>
<keyword evidence="2" id="KW-1185">Reference proteome</keyword>
<gene>
    <name evidence="1" type="ORF">CDAR_583101</name>
</gene>
<sequence length="103" mass="11473">MGRVGLARVGYAQKAWKGGILKILLMYCCLSERHRRRSHAVGKVMSYSDERLKPDSRLKGAANVLGSGVMALMSHKCVVVIELWRMTSSLSRDVANNHLARCD</sequence>
<comment type="caution">
    <text evidence="1">The sequence shown here is derived from an EMBL/GenBank/DDBJ whole genome shotgun (WGS) entry which is preliminary data.</text>
</comment>
<evidence type="ECO:0000313" key="1">
    <source>
        <dbReference type="EMBL" id="GIX93189.1"/>
    </source>
</evidence>
<dbReference type="AlphaFoldDB" id="A0AAV4P840"/>
<proteinExistence type="predicted"/>